<dbReference type="HAMAP" id="MF_00055">
    <property type="entry name" value="MEMO1"/>
    <property type="match status" value="1"/>
</dbReference>
<evidence type="ECO:0000256" key="2">
    <source>
        <dbReference type="HAMAP-Rule" id="MF_00055"/>
    </source>
</evidence>
<comment type="similarity">
    <text evidence="1 2">Belongs to the MEMO1 family.</text>
</comment>
<dbReference type="CDD" id="cd07361">
    <property type="entry name" value="MEMO_like"/>
    <property type="match status" value="1"/>
</dbReference>
<accession>A0A915U4U7</accession>
<name>A0A915U4U7_9BACT</name>
<dbReference type="InterPro" id="IPR002737">
    <property type="entry name" value="MEMO1_fam"/>
</dbReference>
<keyword evidence="4" id="KW-1185">Reference proteome</keyword>
<dbReference type="Proteomes" id="UP001063350">
    <property type="component" value="Chromosome"/>
</dbReference>
<reference evidence="3" key="1">
    <citation type="submission" date="2020-12" db="EMBL/GenBank/DDBJ databases">
        <title>Desulfobium dissulfuricans gen. nov., sp. nov., a novel mesophilic, sulfate-reducing bacterium isolated from a deep-sea hydrothermal vent.</title>
        <authorList>
            <person name="Hashimoto Y."/>
            <person name="Tame A."/>
            <person name="Sawayama S."/>
            <person name="Miyazaki J."/>
            <person name="Takai K."/>
            <person name="Nakagawa S."/>
        </authorList>
    </citation>
    <scope>NUCLEOTIDE SEQUENCE</scope>
    <source>
        <strain evidence="3">GF1</strain>
    </source>
</reference>
<evidence type="ECO:0000256" key="1">
    <source>
        <dbReference type="ARBA" id="ARBA00006315"/>
    </source>
</evidence>
<proteinExistence type="inferred from homology"/>
<evidence type="ECO:0000313" key="3">
    <source>
        <dbReference type="EMBL" id="BCO08347.1"/>
    </source>
</evidence>
<dbReference type="RefSeq" id="WP_267928249.1">
    <property type="nucleotide sequence ID" value="NZ_AP024233.1"/>
</dbReference>
<dbReference type="EMBL" id="AP024233">
    <property type="protein sequence ID" value="BCO08347.1"/>
    <property type="molecule type" value="Genomic_DNA"/>
</dbReference>
<sequence length="266" mass="28799">MTRMPAVADQFYPGDPVALRRTLDELIPSVREKTGALAVISPHAGYVYSGAVAGATFARVNIPRTAVILGPNHHGRGEPLALGVTDWSMPLGPVPVERQLAVSILRRSEVIVDDDIAHRYEHSLEVQVPFLQYFREDLSIVPICASHVSYAVCEQAARDLALGIRDFGEPVLLVASTDMTHYEPRESASRKDSVALQRILALDPAGLYETVLANRISMCGVIPTTIVLLTAIELGASRVELVRYTDSGEVSGDTSQVVGYAGLVIR</sequence>
<gene>
    <name evidence="3" type="ORF">GF1_07230</name>
</gene>
<organism evidence="3 4">
    <name type="scientific">Desulfolithobacter dissulfuricans</name>
    <dbReference type="NCBI Taxonomy" id="2795293"/>
    <lineage>
        <taxon>Bacteria</taxon>
        <taxon>Pseudomonadati</taxon>
        <taxon>Thermodesulfobacteriota</taxon>
        <taxon>Desulfobulbia</taxon>
        <taxon>Desulfobulbales</taxon>
        <taxon>Desulfobulbaceae</taxon>
        <taxon>Desulfolithobacter</taxon>
    </lineage>
</organism>
<dbReference type="PANTHER" id="PTHR11060">
    <property type="entry name" value="PROTEIN MEMO1"/>
    <property type="match status" value="1"/>
</dbReference>
<dbReference type="Pfam" id="PF01875">
    <property type="entry name" value="Memo"/>
    <property type="match status" value="1"/>
</dbReference>
<dbReference type="NCBIfam" id="TIGR04336">
    <property type="entry name" value="AmmeMemoSam_B"/>
    <property type="match status" value="1"/>
</dbReference>
<dbReference type="PANTHER" id="PTHR11060:SF0">
    <property type="entry name" value="PROTEIN MEMO1"/>
    <property type="match status" value="1"/>
</dbReference>
<evidence type="ECO:0000313" key="4">
    <source>
        <dbReference type="Proteomes" id="UP001063350"/>
    </source>
</evidence>
<dbReference type="AlphaFoldDB" id="A0A915U4U7"/>
<protein>
    <recommendedName>
        <fullName evidence="2">MEMO1 family protein GF1_07230</fullName>
    </recommendedName>
</protein>
<dbReference type="Gene3D" id="3.40.830.10">
    <property type="entry name" value="LigB-like"/>
    <property type="match status" value="1"/>
</dbReference>
<dbReference type="KEGG" id="ddu:GF1_07230"/>